<feature type="transmembrane region" description="Helical" evidence="7">
    <location>
        <begin position="91"/>
        <end position="109"/>
    </location>
</feature>
<keyword evidence="5 7" id="KW-0472">Membrane</keyword>
<feature type="transmembrane region" description="Helical" evidence="7">
    <location>
        <begin position="472"/>
        <end position="488"/>
    </location>
</feature>
<keyword evidence="3 7" id="KW-0812">Transmembrane</keyword>
<accession>A0A1M6CD98</accession>
<dbReference type="AlphaFoldDB" id="A0A1M6CD98"/>
<feature type="transmembrane region" description="Helical" evidence="7">
    <location>
        <begin position="67"/>
        <end position="85"/>
    </location>
</feature>
<proteinExistence type="inferred from homology"/>
<organism evidence="10 11">
    <name type="scientific">Cruoricaptor ignavus</name>
    <dbReference type="NCBI Taxonomy" id="1118202"/>
    <lineage>
        <taxon>Bacteria</taxon>
        <taxon>Pseudomonadati</taxon>
        <taxon>Bacteroidota</taxon>
        <taxon>Flavobacteriia</taxon>
        <taxon>Flavobacteriales</taxon>
        <taxon>Weeksellaceae</taxon>
        <taxon>Cruoricaptor</taxon>
    </lineage>
</organism>
<dbReference type="OrthoDB" id="8670769at2"/>
<dbReference type="STRING" id="1118202.SAMN05443429_102310"/>
<feature type="domain" description="Integral membrane bound transporter" evidence="9">
    <location>
        <begin position="409"/>
        <end position="536"/>
    </location>
</feature>
<dbReference type="Pfam" id="PF13515">
    <property type="entry name" value="FUSC_2"/>
    <property type="match status" value="1"/>
</dbReference>
<keyword evidence="2" id="KW-1003">Cell membrane</keyword>
<evidence type="ECO:0000259" key="9">
    <source>
        <dbReference type="Pfam" id="PF13515"/>
    </source>
</evidence>
<name>A0A1M6CD98_9FLAO</name>
<evidence type="ECO:0000256" key="3">
    <source>
        <dbReference type="ARBA" id="ARBA00022692"/>
    </source>
</evidence>
<evidence type="ECO:0000256" key="4">
    <source>
        <dbReference type="ARBA" id="ARBA00022989"/>
    </source>
</evidence>
<keyword evidence="4 7" id="KW-1133">Transmembrane helix</keyword>
<feature type="transmembrane region" description="Helical" evidence="7">
    <location>
        <begin position="400"/>
        <end position="418"/>
    </location>
</feature>
<feature type="transmembrane region" description="Helical" evidence="7">
    <location>
        <begin position="140"/>
        <end position="161"/>
    </location>
</feature>
<evidence type="ECO:0000256" key="1">
    <source>
        <dbReference type="ARBA" id="ARBA00004651"/>
    </source>
</evidence>
<feature type="transmembrane region" description="Helical" evidence="7">
    <location>
        <begin position="116"/>
        <end position="134"/>
    </location>
</feature>
<dbReference type="InterPro" id="IPR032692">
    <property type="entry name" value="YccS_N"/>
</dbReference>
<feature type="domain" description="Integral membrane protein YccS N-terminal" evidence="8">
    <location>
        <begin position="67"/>
        <end position="343"/>
    </location>
</feature>
<feature type="transmembrane region" description="Helical" evidence="7">
    <location>
        <begin position="495"/>
        <end position="511"/>
    </location>
</feature>
<evidence type="ECO:0000256" key="6">
    <source>
        <dbReference type="ARBA" id="ARBA00043993"/>
    </source>
</evidence>
<dbReference type="EMBL" id="FQYI01000002">
    <property type="protein sequence ID" value="SHI59030.1"/>
    <property type="molecule type" value="Genomic_DNA"/>
</dbReference>
<evidence type="ECO:0000313" key="10">
    <source>
        <dbReference type="EMBL" id="SHI59030.1"/>
    </source>
</evidence>
<dbReference type="PANTHER" id="PTHR30509:SF8">
    <property type="entry name" value="INNER MEMBRANE PROTEIN YCCS"/>
    <property type="match status" value="1"/>
</dbReference>
<evidence type="ECO:0000259" key="8">
    <source>
        <dbReference type="Pfam" id="PF12805"/>
    </source>
</evidence>
<feature type="transmembrane region" description="Helical" evidence="7">
    <location>
        <begin position="523"/>
        <end position="544"/>
    </location>
</feature>
<dbReference type="Pfam" id="PF12805">
    <property type="entry name" value="FUSC-like"/>
    <property type="match status" value="1"/>
</dbReference>
<dbReference type="PANTHER" id="PTHR30509">
    <property type="entry name" value="P-HYDROXYBENZOIC ACID EFFLUX PUMP SUBUNIT-RELATED"/>
    <property type="match status" value="1"/>
</dbReference>
<evidence type="ECO:0000256" key="7">
    <source>
        <dbReference type="SAM" id="Phobius"/>
    </source>
</evidence>
<gene>
    <name evidence="10" type="ORF">SAMN05443429_102310</name>
</gene>
<reference evidence="10 11" key="1">
    <citation type="submission" date="2016-11" db="EMBL/GenBank/DDBJ databases">
        <authorList>
            <person name="Jaros S."/>
            <person name="Januszkiewicz K."/>
            <person name="Wedrychowicz H."/>
        </authorList>
    </citation>
    <scope>NUCLEOTIDE SEQUENCE [LARGE SCALE GENOMIC DNA]</scope>
    <source>
        <strain evidence="10 11">DSM 25479</strain>
    </source>
</reference>
<keyword evidence="11" id="KW-1185">Reference proteome</keyword>
<feature type="transmembrane region" description="Helical" evidence="7">
    <location>
        <begin position="447"/>
        <end position="466"/>
    </location>
</feature>
<evidence type="ECO:0000256" key="2">
    <source>
        <dbReference type="ARBA" id="ARBA00022475"/>
    </source>
</evidence>
<evidence type="ECO:0000256" key="5">
    <source>
        <dbReference type="ARBA" id="ARBA00023136"/>
    </source>
</evidence>
<feature type="transmembrane region" description="Helical" evidence="7">
    <location>
        <begin position="15"/>
        <end position="33"/>
    </location>
</feature>
<evidence type="ECO:0000313" key="11">
    <source>
        <dbReference type="Proteomes" id="UP000184335"/>
    </source>
</evidence>
<dbReference type="InterPro" id="IPR049453">
    <property type="entry name" value="Memb_transporter_dom"/>
</dbReference>
<comment type="similarity">
    <text evidence="6">Belongs to the YccS/YhfK family.</text>
</comment>
<comment type="subcellular location">
    <subcellularLocation>
        <location evidence="1">Cell membrane</location>
        <topology evidence="1">Multi-pass membrane protein</topology>
    </subcellularLocation>
</comment>
<protein>
    <submittedName>
        <fullName evidence="10">Uncharacterized membrane protein YccC</fullName>
    </submittedName>
</protein>
<dbReference type="Proteomes" id="UP000184335">
    <property type="component" value="Unassembled WGS sequence"/>
</dbReference>
<dbReference type="GO" id="GO:0005886">
    <property type="term" value="C:plasma membrane"/>
    <property type="evidence" value="ECO:0007669"/>
    <property type="project" value="UniProtKB-SubCell"/>
</dbReference>
<sequence length="744" mass="86440">MNYQSEFRKFLTSQYLYSGVRIAFAVLLPAIFLYQVGLLKAWFLFPLATSFVANVDQPGPFIRRRNMLIMAIFCFAIVASITTVFRPYPILVTLEIIVFGLFFGILGIYGNRFSAVGGMSLVVMSIFIDGHFLTDPVSKNLIIFFLGGIWFLIIFLILMRVQPYKLIYQMIGENYTELADYLRLKAQFYRKNADIKKLTDETIQRSIRIKNHQEDTRETVYKTRQIVREATTTSRQLMMLFLNSIDLHEKLITSENDYRQIHEYFGNKPILNQIHSFLLMLADEISNIGLALQSGSKAHRRTNLDDELQLLYEEYFEIRSQEMNSENLENFMVLRQILQRINELTESVNNIYTIYTQDLSSAKTLSTGLDYEKFLPQQEKLNTKVLRTNISLKSKNFRHAVRLTTALLIAYFISRLSFFPLGHAYWIMITVIAIMRPNFATTKQRNFKRLFGTVLGALAAYIFLMMPFGTEVRLGILFFAMILCYTLLRTRYDWAVFFMTVYVFMSFDFLNPGNVNAIFSDRIFDTAIGAAIAAAVSYFVLPIWEAGRSTDLMLSAAKSNRDYFQIVIGRFLGNKPAEQDFRMKRKNAVIDLANLSDSFRGMISEPKNRQEKMETLHQFVTTAHLLTAYIASLSQYENPEDYHEIDAEAWNRKISAELNRTIQLIENQGFEDEHIPTSEPADEVEMLLKKRKTEIAKNDIDDHRNIHRTTKLTRLKHIREVLTLIYNTAKEQRKVLLTYYESKG</sequence>